<dbReference type="KEGG" id="mut:GVT53_03630"/>
<dbReference type="AlphaFoldDB" id="A0A6G7J030"/>
<protein>
    <submittedName>
        <fullName evidence="1">Uncharacterized protein</fullName>
    </submittedName>
</protein>
<proteinExistence type="predicted"/>
<name>A0A6G7J030_9FLAO</name>
<keyword evidence="2" id="KW-1185">Reference proteome</keyword>
<sequence>MDNDLLWITKLITTHDKFSEDENVERSFANWGMAYYPIDAETTSKSEFEQFKRNLLLLADLTTPKNLTAKLFWERIKILIADPPNHG</sequence>
<organism evidence="1 2">
    <name type="scientific">Flagellimonas oceani</name>
    <dbReference type="NCBI Taxonomy" id="2698672"/>
    <lineage>
        <taxon>Bacteria</taxon>
        <taxon>Pseudomonadati</taxon>
        <taxon>Bacteroidota</taxon>
        <taxon>Flavobacteriia</taxon>
        <taxon>Flavobacteriales</taxon>
        <taxon>Flavobacteriaceae</taxon>
        <taxon>Flagellimonas</taxon>
    </lineage>
</organism>
<reference evidence="1 2" key="1">
    <citation type="submission" date="2020-02" db="EMBL/GenBank/DDBJ databases">
        <title>Complete genome of Muricauda sp. 501str8.</title>
        <authorList>
            <person name="Dong B."/>
            <person name="Zhu S."/>
            <person name="Yang J."/>
            <person name="Chen J."/>
        </authorList>
    </citation>
    <scope>NUCLEOTIDE SEQUENCE [LARGE SCALE GENOMIC DNA]</scope>
    <source>
        <strain evidence="1 2">501str8</strain>
    </source>
</reference>
<evidence type="ECO:0000313" key="1">
    <source>
        <dbReference type="EMBL" id="QII43802.1"/>
    </source>
</evidence>
<gene>
    <name evidence="1" type="ORF">GVT53_03630</name>
</gene>
<accession>A0A6G7J030</accession>
<dbReference type="EMBL" id="CP049616">
    <property type="protein sequence ID" value="QII43802.1"/>
    <property type="molecule type" value="Genomic_DNA"/>
</dbReference>
<dbReference type="RefSeq" id="WP_166247467.1">
    <property type="nucleotide sequence ID" value="NZ_CP049616.1"/>
</dbReference>
<evidence type="ECO:0000313" key="2">
    <source>
        <dbReference type="Proteomes" id="UP000502928"/>
    </source>
</evidence>
<dbReference type="Proteomes" id="UP000502928">
    <property type="component" value="Chromosome"/>
</dbReference>